<proteinExistence type="predicted"/>
<dbReference type="AlphaFoldDB" id="A0A9P5YLB2"/>
<evidence type="ECO:0000313" key="2">
    <source>
        <dbReference type="Proteomes" id="UP000807469"/>
    </source>
</evidence>
<protein>
    <submittedName>
        <fullName evidence="1">Uncharacterized protein</fullName>
    </submittedName>
</protein>
<dbReference type="EMBL" id="MU155694">
    <property type="protein sequence ID" value="KAF9471394.1"/>
    <property type="molecule type" value="Genomic_DNA"/>
</dbReference>
<organism evidence="1 2">
    <name type="scientific">Pholiota conissans</name>
    <dbReference type="NCBI Taxonomy" id="109636"/>
    <lineage>
        <taxon>Eukaryota</taxon>
        <taxon>Fungi</taxon>
        <taxon>Dikarya</taxon>
        <taxon>Basidiomycota</taxon>
        <taxon>Agaricomycotina</taxon>
        <taxon>Agaricomycetes</taxon>
        <taxon>Agaricomycetidae</taxon>
        <taxon>Agaricales</taxon>
        <taxon>Agaricineae</taxon>
        <taxon>Strophariaceae</taxon>
        <taxon>Pholiota</taxon>
    </lineage>
</organism>
<sequence length="129" mass="14939">MRPSRSRVPACIGVLLYHPEKWWIRKLRCRRGVPHSTPARHALNVPVSVRGKCSLSLSRSTLRKIFLQISHDLPHLSSRHGLLLPASCSPEHIYEYIPCYFPSEYLQAMRIRLKHTRLGCTILLSLTRF</sequence>
<keyword evidence="2" id="KW-1185">Reference proteome</keyword>
<reference evidence="1" key="1">
    <citation type="submission" date="2020-11" db="EMBL/GenBank/DDBJ databases">
        <authorList>
            <consortium name="DOE Joint Genome Institute"/>
            <person name="Ahrendt S."/>
            <person name="Riley R."/>
            <person name="Andreopoulos W."/>
            <person name="Labutti K."/>
            <person name="Pangilinan J."/>
            <person name="Ruiz-Duenas F.J."/>
            <person name="Barrasa J.M."/>
            <person name="Sanchez-Garcia M."/>
            <person name="Camarero S."/>
            <person name="Miyauchi S."/>
            <person name="Serrano A."/>
            <person name="Linde D."/>
            <person name="Babiker R."/>
            <person name="Drula E."/>
            <person name="Ayuso-Fernandez I."/>
            <person name="Pacheco R."/>
            <person name="Padilla G."/>
            <person name="Ferreira P."/>
            <person name="Barriuso J."/>
            <person name="Kellner H."/>
            <person name="Castanera R."/>
            <person name="Alfaro M."/>
            <person name="Ramirez L."/>
            <person name="Pisabarro A.G."/>
            <person name="Kuo A."/>
            <person name="Tritt A."/>
            <person name="Lipzen A."/>
            <person name="He G."/>
            <person name="Yan M."/>
            <person name="Ng V."/>
            <person name="Cullen D."/>
            <person name="Martin F."/>
            <person name="Rosso M.-N."/>
            <person name="Henrissat B."/>
            <person name="Hibbett D."/>
            <person name="Martinez A.T."/>
            <person name="Grigoriev I.V."/>
        </authorList>
    </citation>
    <scope>NUCLEOTIDE SEQUENCE</scope>
    <source>
        <strain evidence="1">CIRM-BRFM 674</strain>
    </source>
</reference>
<evidence type="ECO:0000313" key="1">
    <source>
        <dbReference type="EMBL" id="KAF9471394.1"/>
    </source>
</evidence>
<accession>A0A9P5YLB2</accession>
<gene>
    <name evidence="1" type="ORF">BDN70DRAFT_575549</name>
</gene>
<name>A0A9P5YLB2_9AGAR</name>
<comment type="caution">
    <text evidence="1">The sequence shown here is derived from an EMBL/GenBank/DDBJ whole genome shotgun (WGS) entry which is preliminary data.</text>
</comment>
<dbReference type="Proteomes" id="UP000807469">
    <property type="component" value="Unassembled WGS sequence"/>
</dbReference>